<dbReference type="CDD" id="cd20071">
    <property type="entry name" value="SET_SMYD"/>
    <property type="match status" value="1"/>
</dbReference>
<dbReference type="Proteomes" id="UP000695000">
    <property type="component" value="Unplaced"/>
</dbReference>
<dbReference type="InterPro" id="IPR001214">
    <property type="entry name" value="SET_dom"/>
</dbReference>
<gene>
    <name evidence="3" type="primary">LOC108561236</name>
</gene>
<dbReference type="Gene3D" id="6.10.140.2220">
    <property type="match status" value="1"/>
</dbReference>
<evidence type="ECO:0000259" key="1">
    <source>
        <dbReference type="PROSITE" id="PS50280"/>
    </source>
</evidence>
<evidence type="ECO:0000313" key="2">
    <source>
        <dbReference type="Proteomes" id="UP000695000"/>
    </source>
</evidence>
<dbReference type="RefSeq" id="XP_017774573.1">
    <property type="nucleotide sequence ID" value="XM_017919084.1"/>
</dbReference>
<dbReference type="SMART" id="SM00317">
    <property type="entry name" value="SET"/>
    <property type="match status" value="1"/>
</dbReference>
<keyword evidence="2" id="KW-1185">Reference proteome</keyword>
<protein>
    <submittedName>
        <fullName evidence="3">Protein msta-like</fullName>
    </submittedName>
</protein>
<accession>A0ABM1MJ23</accession>
<dbReference type="PANTHER" id="PTHR46455">
    <property type="entry name" value="SET AND MYND DOMAIN CONTAINING, ARTHROPOD-SPECIFIC, MEMBER 4, ISOFORM A"/>
    <property type="match status" value="1"/>
</dbReference>
<dbReference type="PANTHER" id="PTHR46455:SF6">
    <property type="entry name" value="RE22408P-RELATED"/>
    <property type="match status" value="1"/>
</dbReference>
<proteinExistence type="predicted"/>
<dbReference type="SUPFAM" id="SSF82199">
    <property type="entry name" value="SET domain"/>
    <property type="match status" value="1"/>
</dbReference>
<dbReference type="InterPro" id="IPR053010">
    <property type="entry name" value="SET_SmydA-8"/>
</dbReference>
<feature type="domain" description="SET" evidence="1">
    <location>
        <begin position="1"/>
        <end position="235"/>
    </location>
</feature>
<sequence length="481" mass="54538">MELTTVIKRNEIYGRYLVAAKDLKPGELILKECPLQVGPQTQAMAMCFNCTLYMASERSCEVCGKALKCSVNCKGKLHTREECDTLSRMIIKSEDFLKAPQIILPLRCLLLKQYDAKKWAEFLELESHLKERKDSPIWFIHKEGVYDVLKKLNVDVDEELVQTICGILDVNSFEVRPLFAATTPQECLRGVYLKAALMAHDCTPNTHLSVDFTFEMTIRANRFIPAGETIFYNYANGLQGSAERRKHLHVGKYFDCTCKRCGDGTELQSFLSSLICTSCKSLISCAEPLKDIYSSDWICGKCSKTIKGNLVENTINHSKELINDYSNLQEAEGILEKLKVTLGPNHYIILELKQNMISLLGNYDGELEIKRKIALCEELISVLRLLDFGDISRHLGIALYELHKAKSQLVYEAYNCNLVDVCQYLEGLQEAQNILKESMKHLLYEPKCSPEGKLAQRAMNDLRVLRGTSSDLERILTLDCA</sequence>
<dbReference type="Gene3D" id="2.170.270.10">
    <property type="entry name" value="SET domain"/>
    <property type="match status" value="1"/>
</dbReference>
<dbReference type="Pfam" id="PF00856">
    <property type="entry name" value="SET"/>
    <property type="match status" value="1"/>
</dbReference>
<dbReference type="PROSITE" id="PS50280">
    <property type="entry name" value="SET"/>
    <property type="match status" value="1"/>
</dbReference>
<dbReference type="GeneID" id="108561236"/>
<dbReference type="InterPro" id="IPR046341">
    <property type="entry name" value="SET_dom_sf"/>
</dbReference>
<dbReference type="Gene3D" id="1.10.220.160">
    <property type="match status" value="1"/>
</dbReference>
<reference evidence="3" key="1">
    <citation type="submission" date="2025-08" db="UniProtKB">
        <authorList>
            <consortium name="RefSeq"/>
        </authorList>
    </citation>
    <scope>IDENTIFICATION</scope>
    <source>
        <tissue evidence="3">Whole Larva</tissue>
    </source>
</reference>
<organism evidence="2 3">
    <name type="scientific">Nicrophorus vespilloides</name>
    <name type="common">Boreal carrion beetle</name>
    <dbReference type="NCBI Taxonomy" id="110193"/>
    <lineage>
        <taxon>Eukaryota</taxon>
        <taxon>Metazoa</taxon>
        <taxon>Ecdysozoa</taxon>
        <taxon>Arthropoda</taxon>
        <taxon>Hexapoda</taxon>
        <taxon>Insecta</taxon>
        <taxon>Pterygota</taxon>
        <taxon>Neoptera</taxon>
        <taxon>Endopterygota</taxon>
        <taxon>Coleoptera</taxon>
        <taxon>Polyphaga</taxon>
        <taxon>Staphyliniformia</taxon>
        <taxon>Silphidae</taxon>
        <taxon>Nicrophorinae</taxon>
        <taxon>Nicrophorus</taxon>
    </lineage>
</organism>
<evidence type="ECO:0000313" key="3">
    <source>
        <dbReference type="RefSeq" id="XP_017774573.1"/>
    </source>
</evidence>
<name>A0ABM1MJ23_NICVS</name>